<evidence type="ECO:0000256" key="4">
    <source>
        <dbReference type="ARBA" id="ARBA00023136"/>
    </source>
</evidence>
<keyword evidence="2" id="KW-0812">Transmembrane</keyword>
<evidence type="ECO:0000256" key="2">
    <source>
        <dbReference type="ARBA" id="ARBA00022692"/>
    </source>
</evidence>
<dbReference type="RefSeq" id="WP_394843189.1">
    <property type="nucleotide sequence ID" value="NZ_CP089982.1"/>
</dbReference>
<protein>
    <submittedName>
        <fullName evidence="7">Energy transducer TonB</fullName>
    </submittedName>
</protein>
<feature type="compositionally biased region" description="Basic and acidic residues" evidence="5">
    <location>
        <begin position="29"/>
        <end position="47"/>
    </location>
</feature>
<accession>A0ABZ2K628</accession>
<keyword evidence="4" id="KW-0472">Membrane</keyword>
<comment type="subcellular location">
    <subcellularLocation>
        <location evidence="1">Membrane</location>
        <topology evidence="1">Single-pass membrane protein</topology>
    </subcellularLocation>
</comment>
<dbReference type="PROSITE" id="PS52015">
    <property type="entry name" value="TONB_CTD"/>
    <property type="match status" value="1"/>
</dbReference>
<keyword evidence="8" id="KW-1185">Reference proteome</keyword>
<evidence type="ECO:0000259" key="6">
    <source>
        <dbReference type="PROSITE" id="PS52015"/>
    </source>
</evidence>
<evidence type="ECO:0000256" key="3">
    <source>
        <dbReference type="ARBA" id="ARBA00022989"/>
    </source>
</evidence>
<dbReference type="NCBIfam" id="TIGR01352">
    <property type="entry name" value="tonB_Cterm"/>
    <property type="match status" value="1"/>
</dbReference>
<organism evidence="7 8">
    <name type="scientific">Pendulispora brunnea</name>
    <dbReference type="NCBI Taxonomy" id="2905690"/>
    <lineage>
        <taxon>Bacteria</taxon>
        <taxon>Pseudomonadati</taxon>
        <taxon>Myxococcota</taxon>
        <taxon>Myxococcia</taxon>
        <taxon>Myxococcales</taxon>
        <taxon>Sorangiineae</taxon>
        <taxon>Pendulisporaceae</taxon>
        <taxon>Pendulispora</taxon>
    </lineage>
</organism>
<dbReference type="Pfam" id="PF03544">
    <property type="entry name" value="TonB_C"/>
    <property type="match status" value="1"/>
</dbReference>
<dbReference type="InterPro" id="IPR006260">
    <property type="entry name" value="TonB/TolA_C"/>
</dbReference>
<dbReference type="EMBL" id="CP089982">
    <property type="protein sequence ID" value="WXA92585.1"/>
    <property type="molecule type" value="Genomic_DNA"/>
</dbReference>
<evidence type="ECO:0000313" key="8">
    <source>
        <dbReference type="Proteomes" id="UP001379533"/>
    </source>
</evidence>
<dbReference type="PRINTS" id="PR01374">
    <property type="entry name" value="TONBPROTEIN"/>
</dbReference>
<dbReference type="InterPro" id="IPR003538">
    <property type="entry name" value="TonB"/>
</dbReference>
<feature type="region of interest" description="Disordered" evidence="5">
    <location>
        <begin position="1"/>
        <end position="60"/>
    </location>
</feature>
<dbReference type="InterPro" id="IPR037682">
    <property type="entry name" value="TonB_C"/>
</dbReference>
<keyword evidence="3" id="KW-1133">Transmembrane helix</keyword>
<feature type="domain" description="TonB C-terminal" evidence="6">
    <location>
        <begin position="77"/>
        <end position="169"/>
    </location>
</feature>
<feature type="region of interest" description="Disordered" evidence="5">
    <location>
        <begin position="169"/>
        <end position="209"/>
    </location>
</feature>
<dbReference type="Proteomes" id="UP001379533">
    <property type="component" value="Chromosome"/>
</dbReference>
<proteinExistence type="predicted"/>
<evidence type="ECO:0000256" key="1">
    <source>
        <dbReference type="ARBA" id="ARBA00004167"/>
    </source>
</evidence>
<name>A0ABZ2K628_9BACT</name>
<feature type="compositionally biased region" description="Pro residues" evidence="5">
    <location>
        <begin position="169"/>
        <end position="183"/>
    </location>
</feature>
<evidence type="ECO:0000256" key="5">
    <source>
        <dbReference type="SAM" id="MobiDB-lite"/>
    </source>
</evidence>
<reference evidence="7 8" key="1">
    <citation type="submission" date="2021-12" db="EMBL/GenBank/DDBJ databases">
        <title>Discovery of the Pendulisporaceae a myxobacterial family with distinct sporulation behavior and unique specialized metabolism.</title>
        <authorList>
            <person name="Garcia R."/>
            <person name="Popoff A."/>
            <person name="Bader C.D."/>
            <person name="Loehr J."/>
            <person name="Walesch S."/>
            <person name="Walt C."/>
            <person name="Boldt J."/>
            <person name="Bunk B."/>
            <person name="Haeckl F.J.F.P.J."/>
            <person name="Gunesch A.P."/>
            <person name="Birkelbach J."/>
            <person name="Nuebel U."/>
            <person name="Pietschmann T."/>
            <person name="Bach T."/>
            <person name="Mueller R."/>
        </authorList>
    </citation>
    <scope>NUCLEOTIDE SEQUENCE [LARGE SCALE GENOMIC DNA]</scope>
    <source>
        <strain evidence="7 8">MSr12523</strain>
    </source>
</reference>
<gene>
    <name evidence="7" type="ORF">LZC95_39830</name>
</gene>
<dbReference type="Gene3D" id="3.30.1150.10">
    <property type="match status" value="1"/>
</dbReference>
<sequence length="209" mass="22621">MATLPSEGGPADASPLVAFDTLDAGPEPEPPREEKRDAQTEPADAGRKRPTATRQSPGWQIGQVDPKRKCLITFGCPGMKSPTRLSSVAPQYPKEAIDKGIEGLVLLKCLLTKTGHVTNCNIIRDQPGLGIAAREAVTTWIYEPVRSNGIPQDIWYTFVFRFSLYGCPPKPGSSPQPPHPKGPPAEGCEEEPPSPLRPGELPRCPCFDD</sequence>
<evidence type="ECO:0000313" key="7">
    <source>
        <dbReference type="EMBL" id="WXA92585.1"/>
    </source>
</evidence>
<dbReference type="SUPFAM" id="SSF74653">
    <property type="entry name" value="TolA/TonB C-terminal domain"/>
    <property type="match status" value="1"/>
</dbReference>